<comment type="cofactor">
    <cofactor evidence="2">
        <name>Mn(2+)</name>
        <dbReference type="ChEBI" id="CHEBI:29035"/>
    </cofactor>
</comment>
<dbReference type="PANTHER" id="PTHR43226">
    <property type="entry name" value="XAA-PRO AMINOPEPTIDASE 3"/>
    <property type="match status" value="1"/>
</dbReference>
<evidence type="ECO:0000313" key="17">
    <source>
        <dbReference type="Proteomes" id="UP000054383"/>
    </source>
</evidence>
<comment type="catalytic activity">
    <reaction evidence="1">
        <text>Release of any N-terminal amino acid, including proline, that is linked to proline, even from a dipeptide or tripeptide.</text>
        <dbReference type="EC" id="3.4.11.9"/>
    </reaction>
</comment>
<keyword evidence="9" id="KW-0378">Hydrolase</keyword>
<evidence type="ECO:0000256" key="9">
    <source>
        <dbReference type="ARBA" id="ARBA00022801"/>
    </source>
</evidence>
<evidence type="ECO:0000256" key="12">
    <source>
        <dbReference type="ARBA" id="ARBA00030849"/>
    </source>
</evidence>
<evidence type="ECO:0000256" key="6">
    <source>
        <dbReference type="ARBA" id="ARBA00022438"/>
    </source>
</evidence>
<evidence type="ECO:0000256" key="5">
    <source>
        <dbReference type="ARBA" id="ARBA00012574"/>
    </source>
</evidence>
<evidence type="ECO:0000256" key="7">
    <source>
        <dbReference type="ARBA" id="ARBA00022670"/>
    </source>
</evidence>
<dbReference type="OMA" id="YELRMIR"/>
<evidence type="ECO:0000256" key="2">
    <source>
        <dbReference type="ARBA" id="ARBA00001936"/>
    </source>
</evidence>
<dbReference type="Proteomes" id="UP000054383">
    <property type="component" value="Unassembled WGS sequence"/>
</dbReference>
<accession>A0A0U1M2V9</accession>
<evidence type="ECO:0000256" key="3">
    <source>
        <dbReference type="ARBA" id="ARBA00002443"/>
    </source>
</evidence>
<dbReference type="EMBL" id="CVMT01000006">
    <property type="protein sequence ID" value="CRG89311.1"/>
    <property type="molecule type" value="Genomic_DNA"/>
</dbReference>
<dbReference type="GO" id="GO:0070006">
    <property type="term" value="F:metalloaminopeptidase activity"/>
    <property type="evidence" value="ECO:0007669"/>
    <property type="project" value="InterPro"/>
</dbReference>
<gene>
    <name evidence="16" type="ORF">PISL3812_06347</name>
</gene>
<dbReference type="InterPro" id="IPR052433">
    <property type="entry name" value="X-Pro_dipept-like"/>
</dbReference>
<evidence type="ECO:0000256" key="4">
    <source>
        <dbReference type="ARBA" id="ARBA00008766"/>
    </source>
</evidence>
<dbReference type="InterPro" id="IPR007865">
    <property type="entry name" value="Aminopep_P_N"/>
</dbReference>
<dbReference type="AlphaFoldDB" id="A0A0U1M2V9"/>
<evidence type="ECO:0000256" key="10">
    <source>
        <dbReference type="ARBA" id="ARBA00023049"/>
    </source>
</evidence>
<evidence type="ECO:0000259" key="15">
    <source>
        <dbReference type="SMART" id="SM01011"/>
    </source>
</evidence>
<dbReference type="InterPro" id="IPR000994">
    <property type="entry name" value="Pept_M24"/>
</dbReference>
<dbReference type="Pfam" id="PF00557">
    <property type="entry name" value="Peptidase_M24"/>
    <property type="match status" value="1"/>
</dbReference>
<comment type="function">
    <text evidence="3">Catalyzes the removal of a penultimate prolyl residue from the N-termini of peptides.</text>
</comment>
<dbReference type="OrthoDB" id="10261878at2759"/>
<dbReference type="InterPro" id="IPR036005">
    <property type="entry name" value="Creatinase/aminopeptidase-like"/>
</dbReference>
<dbReference type="Gene3D" id="3.40.350.10">
    <property type="entry name" value="Creatinase/prolidase N-terminal domain"/>
    <property type="match status" value="1"/>
</dbReference>
<dbReference type="SMART" id="SM01011">
    <property type="entry name" value="AMP_N"/>
    <property type="match status" value="1"/>
</dbReference>
<proteinExistence type="inferred from homology"/>
<dbReference type="Gene3D" id="3.90.230.10">
    <property type="entry name" value="Creatinase/methionine aminopeptidase superfamily"/>
    <property type="match status" value="1"/>
</dbReference>
<keyword evidence="8 14" id="KW-0479">Metal-binding</keyword>
<dbReference type="InterPro" id="IPR029149">
    <property type="entry name" value="Creatin/AminoP/Spt16_N"/>
</dbReference>
<feature type="domain" description="Aminopeptidase P N-terminal" evidence="15">
    <location>
        <begin position="39"/>
        <end position="170"/>
    </location>
</feature>
<keyword evidence="6" id="KW-0031">Aminopeptidase</keyword>
<organism evidence="16 17">
    <name type="scientific">Talaromyces islandicus</name>
    <name type="common">Penicillium islandicum</name>
    <dbReference type="NCBI Taxonomy" id="28573"/>
    <lineage>
        <taxon>Eukaryota</taxon>
        <taxon>Fungi</taxon>
        <taxon>Dikarya</taxon>
        <taxon>Ascomycota</taxon>
        <taxon>Pezizomycotina</taxon>
        <taxon>Eurotiomycetes</taxon>
        <taxon>Eurotiomycetidae</taxon>
        <taxon>Eurotiales</taxon>
        <taxon>Trichocomaceae</taxon>
        <taxon>Talaromyces</taxon>
        <taxon>Talaromyces sect. Islandici</taxon>
    </lineage>
</organism>
<dbReference type="Pfam" id="PF05195">
    <property type="entry name" value="AMP_N"/>
    <property type="match status" value="1"/>
</dbReference>
<evidence type="ECO:0000313" key="16">
    <source>
        <dbReference type="EMBL" id="CRG89311.1"/>
    </source>
</evidence>
<keyword evidence="10" id="KW-0482">Metalloprotease</keyword>
<dbReference type="GO" id="GO:0030145">
    <property type="term" value="F:manganese ion binding"/>
    <property type="evidence" value="ECO:0007669"/>
    <property type="project" value="InterPro"/>
</dbReference>
<evidence type="ECO:0000256" key="8">
    <source>
        <dbReference type="ARBA" id="ARBA00022723"/>
    </source>
</evidence>
<dbReference type="EC" id="3.4.11.9" evidence="5"/>
<evidence type="ECO:0000256" key="11">
    <source>
        <dbReference type="ARBA" id="ARBA00023211"/>
    </source>
</evidence>
<dbReference type="CDD" id="cd01087">
    <property type="entry name" value="Prolidase"/>
    <property type="match status" value="1"/>
</dbReference>
<dbReference type="SUPFAM" id="SSF53092">
    <property type="entry name" value="Creatinase/prolidase N-terminal domain"/>
    <property type="match status" value="1"/>
</dbReference>
<protein>
    <recommendedName>
        <fullName evidence="5">Xaa-Pro aminopeptidase</fullName>
        <ecNumber evidence="5">3.4.11.9</ecNumber>
    </recommendedName>
    <alternativeName>
        <fullName evidence="12">Aminoacylproline aminopeptidase</fullName>
    </alternativeName>
    <alternativeName>
        <fullName evidence="13">Prolidase</fullName>
    </alternativeName>
</protein>
<dbReference type="PANTHER" id="PTHR43226:SF3">
    <property type="entry name" value="XAA-PRO AMINOPEPTIDASE AN0832-RELATED"/>
    <property type="match status" value="1"/>
</dbReference>
<dbReference type="PROSITE" id="PS00491">
    <property type="entry name" value="PROLINE_PEPTIDASE"/>
    <property type="match status" value="1"/>
</dbReference>
<sequence length="499" mass="55036">MDASNSLHLSKSTSAGSPVDVLQNLHISVTIPGHGGNKYPAKQHARKVASKLGISHGLIYLIGKPTVLFDDSDQAVVFRQRRYFYYLSGVDSPDCHLTYDVRLDLLTLYVPDFNLRQAVWMGPTLTVEEALEQFDIDNAKYMSSLSTDIDSWVQDQGRKHPIYILHPDHRPPSKDGDQLLESESLLQAMNTSRGIKDATEIELIRRANVVSGLAHTAILEGIGKMTNESEIAGLFLETCMTHGAPEQAYGIIAASGENASVLHYMKNDEPFGSRPLVCLDAGAEFSCYASDVTRTFPIGSTGDWPTPESRNIYHAVERMQEECIQMIKPGVRFGDVHTHAHRVAIEELLKLGIFHTGSVEEIEQAKASALFFPHGLGHHVGLEVHDVSEKSVMAYEDSGPGFKLVPDVATTLSTVPLEENMIVTVEPGIYFNRLAIENARKLPIARFINFSLVEKYIPIGGVRIEDDILVTADGYENLTTAPKGEKALEIIRNSSSRAK</sequence>
<dbReference type="InterPro" id="IPR001131">
    <property type="entry name" value="Peptidase_M24B_aminopep-P_CS"/>
</dbReference>
<reference evidence="16 17" key="1">
    <citation type="submission" date="2015-04" db="EMBL/GenBank/DDBJ databases">
        <authorList>
            <person name="Syromyatnikov M.Y."/>
            <person name="Popov V.N."/>
        </authorList>
    </citation>
    <scope>NUCLEOTIDE SEQUENCE [LARGE SCALE GENOMIC DNA]</scope>
    <source>
        <strain evidence="16">WF-38-12</strain>
    </source>
</reference>
<name>A0A0U1M2V9_TALIS</name>
<dbReference type="GO" id="GO:0006508">
    <property type="term" value="P:proteolysis"/>
    <property type="evidence" value="ECO:0007669"/>
    <property type="project" value="UniProtKB-KW"/>
</dbReference>
<evidence type="ECO:0000256" key="1">
    <source>
        <dbReference type="ARBA" id="ARBA00001424"/>
    </source>
</evidence>
<keyword evidence="7" id="KW-0645">Protease</keyword>
<dbReference type="SUPFAM" id="SSF55920">
    <property type="entry name" value="Creatinase/aminopeptidase"/>
    <property type="match status" value="1"/>
</dbReference>
<keyword evidence="11" id="KW-0464">Manganese</keyword>
<comment type="similarity">
    <text evidence="4 14">Belongs to the peptidase M24B family.</text>
</comment>
<evidence type="ECO:0000256" key="14">
    <source>
        <dbReference type="RuleBase" id="RU000590"/>
    </source>
</evidence>
<evidence type="ECO:0000256" key="13">
    <source>
        <dbReference type="ARBA" id="ARBA00032413"/>
    </source>
</evidence>
<dbReference type="STRING" id="28573.A0A0U1M2V9"/>
<keyword evidence="17" id="KW-1185">Reference proteome</keyword>